<sequence>MAEMDIDSSGRASDRVSLSAFD</sequence>
<dbReference type="Proteomes" id="UP000188268">
    <property type="component" value="Unassembled WGS sequence"/>
</dbReference>
<organism evidence="2 3">
    <name type="scientific">Corchorus capsularis</name>
    <name type="common">Jute</name>
    <dbReference type="NCBI Taxonomy" id="210143"/>
    <lineage>
        <taxon>Eukaryota</taxon>
        <taxon>Viridiplantae</taxon>
        <taxon>Streptophyta</taxon>
        <taxon>Embryophyta</taxon>
        <taxon>Tracheophyta</taxon>
        <taxon>Spermatophyta</taxon>
        <taxon>Magnoliopsida</taxon>
        <taxon>eudicotyledons</taxon>
        <taxon>Gunneridae</taxon>
        <taxon>Pentapetalae</taxon>
        <taxon>rosids</taxon>
        <taxon>malvids</taxon>
        <taxon>Malvales</taxon>
        <taxon>Malvaceae</taxon>
        <taxon>Grewioideae</taxon>
        <taxon>Apeibeae</taxon>
        <taxon>Corchorus</taxon>
    </lineage>
</organism>
<evidence type="ECO:0000313" key="2">
    <source>
        <dbReference type="EMBL" id="OMO60973.1"/>
    </source>
</evidence>
<dbReference type="Gramene" id="OMO60973">
    <property type="protein sequence ID" value="OMO60973"/>
    <property type="gene ID" value="CCACVL1_23787"/>
</dbReference>
<dbReference type="EMBL" id="AWWV01013616">
    <property type="protein sequence ID" value="OMO60973.1"/>
    <property type="molecule type" value="Genomic_DNA"/>
</dbReference>
<proteinExistence type="predicted"/>
<dbReference type="AlphaFoldDB" id="A0A1R3GSA5"/>
<keyword evidence="3" id="KW-1185">Reference proteome</keyword>
<gene>
    <name evidence="2" type="ORF">CCACVL1_23787</name>
</gene>
<protein>
    <submittedName>
        <fullName evidence="2">Uncharacterized protein</fullName>
    </submittedName>
</protein>
<accession>A0A1R3GSA5</accession>
<evidence type="ECO:0000256" key="1">
    <source>
        <dbReference type="SAM" id="MobiDB-lite"/>
    </source>
</evidence>
<evidence type="ECO:0000313" key="3">
    <source>
        <dbReference type="Proteomes" id="UP000188268"/>
    </source>
</evidence>
<comment type="caution">
    <text evidence="2">The sequence shown here is derived from an EMBL/GenBank/DDBJ whole genome shotgun (WGS) entry which is preliminary data.</text>
</comment>
<name>A0A1R3GSA5_COCAP</name>
<feature type="region of interest" description="Disordered" evidence="1">
    <location>
        <begin position="1"/>
        <end position="22"/>
    </location>
</feature>
<reference evidence="2 3" key="1">
    <citation type="submission" date="2013-09" db="EMBL/GenBank/DDBJ databases">
        <title>Corchorus capsularis genome sequencing.</title>
        <authorList>
            <person name="Alam M."/>
            <person name="Haque M.S."/>
            <person name="Islam M.S."/>
            <person name="Emdad E.M."/>
            <person name="Islam M.M."/>
            <person name="Ahmed B."/>
            <person name="Halim A."/>
            <person name="Hossen Q.M.M."/>
            <person name="Hossain M.Z."/>
            <person name="Ahmed R."/>
            <person name="Khan M.M."/>
            <person name="Islam R."/>
            <person name="Rashid M.M."/>
            <person name="Khan S.A."/>
            <person name="Rahman M.S."/>
            <person name="Alam M."/>
        </authorList>
    </citation>
    <scope>NUCLEOTIDE SEQUENCE [LARGE SCALE GENOMIC DNA]</scope>
    <source>
        <strain evidence="3">cv. CVL-1</strain>
        <tissue evidence="2">Whole seedling</tissue>
    </source>
</reference>